<feature type="transmembrane region" description="Helical" evidence="9">
    <location>
        <begin position="128"/>
        <end position="146"/>
    </location>
</feature>
<keyword evidence="6 9" id="KW-1133">Transmembrane helix</keyword>
<accession>A0ABU9HD65</accession>
<protein>
    <recommendedName>
        <fullName evidence="9">TRAP transporter small permease protein</fullName>
    </recommendedName>
</protein>
<comment type="similarity">
    <text evidence="8 9">Belongs to the TRAP transporter small permease family.</text>
</comment>
<proteinExistence type="inferred from homology"/>
<keyword evidence="5 9" id="KW-0812">Transmembrane</keyword>
<organism evidence="11 12">
    <name type="scientific">Psychromonas arctica</name>
    <dbReference type="NCBI Taxonomy" id="168275"/>
    <lineage>
        <taxon>Bacteria</taxon>
        <taxon>Pseudomonadati</taxon>
        <taxon>Pseudomonadota</taxon>
        <taxon>Gammaproteobacteria</taxon>
        <taxon>Alteromonadales</taxon>
        <taxon>Psychromonadaceae</taxon>
        <taxon>Psychromonas</taxon>
    </lineage>
</organism>
<evidence type="ECO:0000256" key="6">
    <source>
        <dbReference type="ARBA" id="ARBA00022989"/>
    </source>
</evidence>
<keyword evidence="7 9" id="KW-0472">Membrane</keyword>
<evidence type="ECO:0000256" key="3">
    <source>
        <dbReference type="ARBA" id="ARBA00022475"/>
    </source>
</evidence>
<evidence type="ECO:0000313" key="11">
    <source>
        <dbReference type="EMBL" id="MEL0659853.1"/>
    </source>
</evidence>
<keyword evidence="12" id="KW-1185">Reference proteome</keyword>
<keyword evidence="4 9" id="KW-0997">Cell inner membrane</keyword>
<dbReference type="InterPro" id="IPR007387">
    <property type="entry name" value="TRAP_DctQ"/>
</dbReference>
<dbReference type="RefSeq" id="WP_341628370.1">
    <property type="nucleotide sequence ID" value="NZ_JBAKBA010000027.1"/>
</dbReference>
<evidence type="ECO:0000256" key="1">
    <source>
        <dbReference type="ARBA" id="ARBA00004429"/>
    </source>
</evidence>
<comment type="subcellular location">
    <subcellularLocation>
        <location evidence="1 9">Cell inner membrane</location>
        <topology evidence="1 9">Multi-pass membrane protein</topology>
    </subcellularLocation>
</comment>
<comment type="caution">
    <text evidence="11">The sequence shown here is derived from an EMBL/GenBank/DDBJ whole genome shotgun (WGS) entry which is preliminary data.</text>
</comment>
<evidence type="ECO:0000313" key="12">
    <source>
        <dbReference type="Proteomes" id="UP001366060"/>
    </source>
</evidence>
<name>A0ABU9HD65_9GAMM</name>
<gene>
    <name evidence="11" type="ORF">V6255_11965</name>
</gene>
<keyword evidence="2 9" id="KW-0813">Transport</keyword>
<dbReference type="Pfam" id="PF04290">
    <property type="entry name" value="DctQ"/>
    <property type="match status" value="1"/>
</dbReference>
<feature type="domain" description="Tripartite ATP-independent periplasmic transporters DctQ component" evidence="10">
    <location>
        <begin position="25"/>
        <end position="154"/>
    </location>
</feature>
<evidence type="ECO:0000256" key="4">
    <source>
        <dbReference type="ARBA" id="ARBA00022519"/>
    </source>
</evidence>
<feature type="transmembrane region" description="Helical" evidence="9">
    <location>
        <begin position="87"/>
        <end position="108"/>
    </location>
</feature>
<dbReference type="InterPro" id="IPR055348">
    <property type="entry name" value="DctQ"/>
</dbReference>
<evidence type="ECO:0000256" key="8">
    <source>
        <dbReference type="ARBA" id="ARBA00038436"/>
    </source>
</evidence>
<dbReference type="Proteomes" id="UP001366060">
    <property type="component" value="Unassembled WGS sequence"/>
</dbReference>
<feature type="transmembrane region" description="Helical" evidence="9">
    <location>
        <begin position="12"/>
        <end position="37"/>
    </location>
</feature>
<evidence type="ECO:0000256" key="7">
    <source>
        <dbReference type="ARBA" id="ARBA00023136"/>
    </source>
</evidence>
<reference evidence="11 12" key="1">
    <citation type="submission" date="2024-02" db="EMBL/GenBank/DDBJ databases">
        <title>Bacteria isolated from the canopy kelp, Nereocystis luetkeana.</title>
        <authorList>
            <person name="Pfister C.A."/>
            <person name="Younker I.T."/>
            <person name="Light S.H."/>
        </authorList>
    </citation>
    <scope>NUCLEOTIDE SEQUENCE [LARGE SCALE GENOMIC DNA]</scope>
    <source>
        <strain evidence="11 12">TI.2.07</strain>
    </source>
</reference>
<comment type="function">
    <text evidence="9">Part of the tripartite ATP-independent periplasmic (TRAP) transport system.</text>
</comment>
<feature type="transmembrane region" description="Helical" evidence="9">
    <location>
        <begin position="49"/>
        <end position="66"/>
    </location>
</feature>
<evidence type="ECO:0000256" key="2">
    <source>
        <dbReference type="ARBA" id="ARBA00022448"/>
    </source>
</evidence>
<dbReference type="PANTHER" id="PTHR35011:SF2">
    <property type="entry name" value="2,3-DIKETO-L-GULONATE TRAP TRANSPORTER SMALL PERMEASE PROTEIN YIAM"/>
    <property type="match status" value="1"/>
</dbReference>
<sequence>MWNKISQLLAFFENTIVGVLIMYSALMLFTQIIARAVFNYSFSWAEESVRYAIIWMVFMASSIAFRQNAHISIDVLKQILPKSMLKPFQAAICTICLMTTMLLAWFGWELASRMMMFGQVSSAMEAPMYIFYLSIPISSIFMSIRISESFVSLFSKTNKDTNIAFEEVS</sequence>
<evidence type="ECO:0000259" key="10">
    <source>
        <dbReference type="Pfam" id="PF04290"/>
    </source>
</evidence>
<dbReference type="PANTHER" id="PTHR35011">
    <property type="entry name" value="2,3-DIKETO-L-GULONATE TRAP TRANSPORTER SMALL PERMEASE PROTEIN YIAM"/>
    <property type="match status" value="1"/>
</dbReference>
<evidence type="ECO:0000256" key="9">
    <source>
        <dbReference type="RuleBase" id="RU369079"/>
    </source>
</evidence>
<dbReference type="EMBL" id="JBAKBA010000027">
    <property type="protein sequence ID" value="MEL0659853.1"/>
    <property type="molecule type" value="Genomic_DNA"/>
</dbReference>
<comment type="subunit">
    <text evidence="9">The complex comprises the extracytoplasmic solute receptor protein and the two transmembrane proteins.</text>
</comment>
<evidence type="ECO:0000256" key="5">
    <source>
        <dbReference type="ARBA" id="ARBA00022692"/>
    </source>
</evidence>
<keyword evidence="3" id="KW-1003">Cell membrane</keyword>